<dbReference type="GO" id="GO:0004016">
    <property type="term" value="F:adenylate cyclase activity"/>
    <property type="evidence" value="ECO:0007669"/>
    <property type="project" value="TreeGrafter"/>
</dbReference>
<keyword evidence="5" id="KW-1185">Reference proteome</keyword>
<feature type="transmembrane region" description="Helical" evidence="3">
    <location>
        <begin position="75"/>
        <end position="93"/>
    </location>
</feature>
<dbReference type="GO" id="GO:0007189">
    <property type="term" value="P:adenylate cyclase-activating G protein-coupled receptor signaling pathway"/>
    <property type="evidence" value="ECO:0007669"/>
    <property type="project" value="TreeGrafter"/>
</dbReference>
<dbReference type="PANTHER" id="PTHR45627:SF26">
    <property type="entry name" value="ADENYLATE CYCLASE TYPE 1"/>
    <property type="match status" value="1"/>
</dbReference>
<proteinExistence type="predicted"/>
<comment type="caution">
    <text evidence="4">The sequence shown here is derived from an EMBL/GenBank/DDBJ whole genome shotgun (WGS) entry which is preliminary data.</text>
</comment>
<reference evidence="4" key="1">
    <citation type="journal article" date="2021" name="Mol. Ecol. Resour.">
        <title>Apolygus lucorum genome provides insights into omnivorousness and mesophyll feeding.</title>
        <authorList>
            <person name="Liu Y."/>
            <person name="Liu H."/>
            <person name="Wang H."/>
            <person name="Huang T."/>
            <person name="Liu B."/>
            <person name="Yang B."/>
            <person name="Yin L."/>
            <person name="Li B."/>
            <person name="Zhang Y."/>
            <person name="Zhang S."/>
            <person name="Jiang F."/>
            <person name="Zhang X."/>
            <person name="Ren Y."/>
            <person name="Wang B."/>
            <person name="Wang S."/>
            <person name="Lu Y."/>
            <person name="Wu K."/>
            <person name="Fan W."/>
            <person name="Wang G."/>
        </authorList>
    </citation>
    <scope>NUCLEOTIDE SEQUENCE</scope>
    <source>
        <strain evidence="4">12Hb</strain>
    </source>
</reference>
<feature type="non-terminal residue" evidence="4">
    <location>
        <position position="1"/>
    </location>
</feature>
<keyword evidence="3" id="KW-0472">Membrane</keyword>
<feature type="transmembrane region" description="Helical" evidence="3">
    <location>
        <begin position="45"/>
        <end position="69"/>
    </location>
</feature>
<evidence type="ECO:0000256" key="2">
    <source>
        <dbReference type="ARBA" id="ARBA00023239"/>
    </source>
</evidence>
<evidence type="ECO:0000313" key="4">
    <source>
        <dbReference type="EMBL" id="KAF6209999.1"/>
    </source>
</evidence>
<keyword evidence="1" id="KW-0547">Nucleotide-binding</keyword>
<keyword evidence="3" id="KW-1133">Transmembrane helix</keyword>
<dbReference type="GO" id="GO:0006171">
    <property type="term" value="P:cAMP biosynthetic process"/>
    <property type="evidence" value="ECO:0007669"/>
    <property type="project" value="TreeGrafter"/>
</dbReference>
<keyword evidence="2" id="KW-0456">Lyase</keyword>
<evidence type="ECO:0000256" key="1">
    <source>
        <dbReference type="ARBA" id="ARBA00022741"/>
    </source>
</evidence>
<organism evidence="4 5">
    <name type="scientific">Apolygus lucorum</name>
    <name type="common">Small green plant bug</name>
    <name type="synonym">Lygocoris lucorum</name>
    <dbReference type="NCBI Taxonomy" id="248454"/>
    <lineage>
        <taxon>Eukaryota</taxon>
        <taxon>Metazoa</taxon>
        <taxon>Ecdysozoa</taxon>
        <taxon>Arthropoda</taxon>
        <taxon>Hexapoda</taxon>
        <taxon>Insecta</taxon>
        <taxon>Pterygota</taxon>
        <taxon>Neoptera</taxon>
        <taxon>Paraneoptera</taxon>
        <taxon>Hemiptera</taxon>
        <taxon>Heteroptera</taxon>
        <taxon>Panheteroptera</taxon>
        <taxon>Cimicomorpha</taxon>
        <taxon>Miridae</taxon>
        <taxon>Mirini</taxon>
        <taxon>Apolygus</taxon>
    </lineage>
</organism>
<accession>A0A8S9XN11</accession>
<dbReference type="PANTHER" id="PTHR45627">
    <property type="entry name" value="ADENYLATE CYCLASE TYPE 1"/>
    <property type="match status" value="1"/>
</dbReference>
<sequence length="120" mass="14204">MDHSVKAMEHRKLVFSRLVDRQRFENDELEALYQRYIFKLQHSSVTSVVCLFLLLTALLANISFVYNRALTAHNVYHLLHCLLFIFLLVFLSTRYMQDTYLLWVCYVILFFCATFVAVGL</sequence>
<dbReference type="Proteomes" id="UP000466442">
    <property type="component" value="Unassembled WGS sequence"/>
</dbReference>
<dbReference type="EMBL" id="WIXP02000006">
    <property type="protein sequence ID" value="KAF6209999.1"/>
    <property type="molecule type" value="Genomic_DNA"/>
</dbReference>
<feature type="transmembrane region" description="Helical" evidence="3">
    <location>
        <begin position="100"/>
        <end position="118"/>
    </location>
</feature>
<evidence type="ECO:0000256" key="3">
    <source>
        <dbReference type="SAM" id="Phobius"/>
    </source>
</evidence>
<evidence type="ECO:0008006" key="6">
    <source>
        <dbReference type="Google" id="ProtNLM"/>
    </source>
</evidence>
<dbReference type="GO" id="GO:0000166">
    <property type="term" value="F:nucleotide binding"/>
    <property type="evidence" value="ECO:0007669"/>
    <property type="project" value="UniProtKB-KW"/>
</dbReference>
<dbReference type="AlphaFoldDB" id="A0A8S9XN11"/>
<protein>
    <recommendedName>
        <fullName evidence="6">Adenylate cyclase N-terminal domain-containing protein</fullName>
    </recommendedName>
</protein>
<keyword evidence="3" id="KW-0812">Transmembrane</keyword>
<gene>
    <name evidence="4" type="ORF">GE061_015754</name>
</gene>
<name>A0A8S9XN11_APOLU</name>
<dbReference type="GO" id="GO:0005886">
    <property type="term" value="C:plasma membrane"/>
    <property type="evidence" value="ECO:0007669"/>
    <property type="project" value="TreeGrafter"/>
</dbReference>
<dbReference type="OrthoDB" id="6147412at2759"/>
<evidence type="ECO:0000313" key="5">
    <source>
        <dbReference type="Proteomes" id="UP000466442"/>
    </source>
</evidence>